<feature type="region of interest" description="Disordered" evidence="1">
    <location>
        <begin position="57"/>
        <end position="78"/>
    </location>
</feature>
<evidence type="ECO:0000313" key="4">
    <source>
        <dbReference type="EMBL" id="KAA1134254.1"/>
    </source>
</evidence>
<evidence type="ECO:0000313" key="3">
    <source>
        <dbReference type="EMBL" id="KAA1097395.1"/>
    </source>
</evidence>
<gene>
    <name evidence="3" type="ORF">PGT21_005146</name>
    <name evidence="4" type="ORF">PGTUg99_033943</name>
</gene>
<sequence length="213" mass="22813">MTTNQQQLPRTSSFNHLFGGAILDGLKLSSIVIPGGLLIHQLRQHMKLSQSLSTSAHTTASAPLPPSSSSTFSARSSPTSKINSLNYRLTHFLKWNGLLTFGFSLLYAAVLTTSSSLIQHNIKPLSTTTTRNDKPKSQLSSHSNDYSVIGGTLGGLITTTIFWNRRLFSLLSIIPGGIGLGVGAGLSTAYLHSLQSRSPNQPSSIADPEQQKP</sequence>
<dbReference type="Proteomes" id="UP000325313">
    <property type="component" value="Unassembled WGS sequence"/>
</dbReference>
<keyword evidence="2" id="KW-1133">Transmembrane helix</keyword>
<dbReference type="OrthoDB" id="2505208at2759"/>
<keyword evidence="5" id="KW-1185">Reference proteome</keyword>
<comment type="caution">
    <text evidence="3">The sequence shown here is derived from an EMBL/GenBank/DDBJ whole genome shotgun (WGS) entry which is preliminary data.</text>
</comment>
<evidence type="ECO:0000256" key="2">
    <source>
        <dbReference type="SAM" id="Phobius"/>
    </source>
</evidence>
<feature type="transmembrane region" description="Helical" evidence="2">
    <location>
        <begin position="170"/>
        <end position="191"/>
    </location>
</feature>
<name>A0A5B0P7C7_PUCGR</name>
<feature type="transmembrane region" description="Helical" evidence="2">
    <location>
        <begin position="98"/>
        <end position="118"/>
    </location>
</feature>
<reference evidence="5 6" key="1">
    <citation type="submission" date="2019-05" db="EMBL/GenBank/DDBJ databases">
        <title>Emergence of the Ug99 lineage of the wheat stem rust pathogen through somatic hybridization.</title>
        <authorList>
            <person name="Li F."/>
            <person name="Upadhyaya N.M."/>
            <person name="Sperschneider J."/>
            <person name="Matny O."/>
            <person name="Nguyen-Phuc H."/>
            <person name="Mago R."/>
            <person name="Raley C."/>
            <person name="Miller M.E."/>
            <person name="Silverstein K.A.T."/>
            <person name="Henningsen E."/>
            <person name="Hirsch C.D."/>
            <person name="Visser B."/>
            <person name="Pretorius Z.A."/>
            <person name="Steffenson B.J."/>
            <person name="Schwessinger B."/>
            <person name="Dodds P.N."/>
            <person name="Figueroa M."/>
        </authorList>
    </citation>
    <scope>NUCLEOTIDE SEQUENCE [LARGE SCALE GENOMIC DNA]</scope>
    <source>
        <strain evidence="3">21-0</strain>
        <strain evidence="4 6">Ug99</strain>
    </source>
</reference>
<evidence type="ECO:0000313" key="5">
    <source>
        <dbReference type="Proteomes" id="UP000324748"/>
    </source>
</evidence>
<accession>A0A5B0P7C7</accession>
<dbReference type="EMBL" id="VDEP01000069">
    <property type="protein sequence ID" value="KAA1134254.1"/>
    <property type="molecule type" value="Genomic_DNA"/>
</dbReference>
<protein>
    <submittedName>
        <fullName evidence="3">Uncharacterized protein</fullName>
    </submittedName>
</protein>
<evidence type="ECO:0000313" key="6">
    <source>
        <dbReference type="Proteomes" id="UP000325313"/>
    </source>
</evidence>
<dbReference type="AlphaFoldDB" id="A0A5B0P7C7"/>
<proteinExistence type="predicted"/>
<evidence type="ECO:0000256" key="1">
    <source>
        <dbReference type="SAM" id="MobiDB-lite"/>
    </source>
</evidence>
<dbReference type="Proteomes" id="UP000324748">
    <property type="component" value="Unassembled WGS sequence"/>
</dbReference>
<organism evidence="3 5">
    <name type="scientific">Puccinia graminis f. sp. tritici</name>
    <dbReference type="NCBI Taxonomy" id="56615"/>
    <lineage>
        <taxon>Eukaryota</taxon>
        <taxon>Fungi</taxon>
        <taxon>Dikarya</taxon>
        <taxon>Basidiomycota</taxon>
        <taxon>Pucciniomycotina</taxon>
        <taxon>Pucciniomycetes</taxon>
        <taxon>Pucciniales</taxon>
        <taxon>Pucciniaceae</taxon>
        <taxon>Puccinia</taxon>
    </lineage>
</organism>
<keyword evidence="2" id="KW-0472">Membrane</keyword>
<keyword evidence="2" id="KW-0812">Transmembrane</keyword>
<dbReference type="EMBL" id="VSWC01000066">
    <property type="protein sequence ID" value="KAA1097395.1"/>
    <property type="molecule type" value="Genomic_DNA"/>
</dbReference>
<feature type="transmembrane region" description="Helical" evidence="2">
    <location>
        <begin position="146"/>
        <end position="163"/>
    </location>
</feature>